<name>A0ABU7G0D2_9ALTE</name>
<accession>A0ABU7G0D2</accession>
<keyword evidence="1" id="KW-0732">Signal</keyword>
<dbReference type="RefSeq" id="WP_329774159.1">
    <property type="nucleotide sequence ID" value="NZ_JAYDYW010000004.1"/>
</dbReference>
<keyword evidence="3" id="KW-1185">Reference proteome</keyword>
<comment type="caution">
    <text evidence="2">The sequence shown here is derived from an EMBL/GenBank/DDBJ whole genome shotgun (WGS) entry which is preliminary data.</text>
</comment>
<proteinExistence type="predicted"/>
<protein>
    <submittedName>
        <fullName evidence="2">Uncharacterized protein</fullName>
    </submittedName>
</protein>
<sequence>MNYRLKQNLRLFAPVLAFAFYFSGLQAEQIDKLETLSDPFVVVDYDASIPYLPADKQDLAKDWRKQMLALEHQLEGAENKDKLKVNITFNTLYQQLDQLFADNQTDLIKVNVLANLSNEEQLQALELWRDIQLKEIDLLSHNYSETEEQELYKKYAKLDAILASVD</sequence>
<evidence type="ECO:0000313" key="2">
    <source>
        <dbReference type="EMBL" id="MEE1672725.1"/>
    </source>
</evidence>
<organism evidence="2 3">
    <name type="scientific">Agarivorans aestuarii</name>
    <dbReference type="NCBI Taxonomy" id="1563703"/>
    <lineage>
        <taxon>Bacteria</taxon>
        <taxon>Pseudomonadati</taxon>
        <taxon>Pseudomonadota</taxon>
        <taxon>Gammaproteobacteria</taxon>
        <taxon>Alteromonadales</taxon>
        <taxon>Alteromonadaceae</taxon>
        <taxon>Agarivorans</taxon>
    </lineage>
</organism>
<evidence type="ECO:0000313" key="3">
    <source>
        <dbReference type="Proteomes" id="UP001310248"/>
    </source>
</evidence>
<reference evidence="3" key="1">
    <citation type="submission" date="2023-07" db="EMBL/GenBank/DDBJ databases">
        <title>Draft genome sequence of Agarivorans aestuarii strain ZMCS4, a CAZymes producing bacteria isolated from the marine brown algae Clodostephus spongiosus.</title>
        <authorList>
            <person name="Lorente B."/>
            <person name="Cabral C."/>
            <person name="Frias J."/>
            <person name="Faria J."/>
            <person name="Toubarro D."/>
        </authorList>
    </citation>
    <scope>NUCLEOTIDE SEQUENCE [LARGE SCALE GENOMIC DNA]</scope>
    <source>
        <strain evidence="3">ZMCS4</strain>
    </source>
</reference>
<dbReference type="Proteomes" id="UP001310248">
    <property type="component" value="Unassembled WGS sequence"/>
</dbReference>
<feature type="signal peptide" evidence="1">
    <location>
        <begin position="1"/>
        <end position="27"/>
    </location>
</feature>
<dbReference type="EMBL" id="JAYDYW010000004">
    <property type="protein sequence ID" value="MEE1672725.1"/>
    <property type="molecule type" value="Genomic_DNA"/>
</dbReference>
<gene>
    <name evidence="2" type="ORF">SNR37_002135</name>
</gene>
<evidence type="ECO:0000256" key="1">
    <source>
        <dbReference type="SAM" id="SignalP"/>
    </source>
</evidence>
<feature type="chain" id="PRO_5047141758" evidence="1">
    <location>
        <begin position="28"/>
        <end position="166"/>
    </location>
</feature>
<reference evidence="2 3" key="2">
    <citation type="submission" date="2023-12" db="EMBL/GenBank/DDBJ databases">
        <authorList>
            <consortium name="Cladostephus spongiosus"/>
            <person name="Lorente B."/>
            <person name="Cabral C."/>
            <person name="Frias J."/>
            <person name="Faria J."/>
            <person name="Toubarro D."/>
        </authorList>
    </citation>
    <scope>NUCLEOTIDE SEQUENCE [LARGE SCALE GENOMIC DNA]</scope>
    <source>
        <strain evidence="2 3">ZMCS4</strain>
    </source>
</reference>